<keyword evidence="3" id="KW-1185">Reference proteome</keyword>
<dbReference type="SUPFAM" id="SSF81901">
    <property type="entry name" value="HCP-like"/>
    <property type="match status" value="1"/>
</dbReference>
<dbReference type="GO" id="GO:0008757">
    <property type="term" value="F:S-adenosylmethionine-dependent methyltransferase activity"/>
    <property type="evidence" value="ECO:0007669"/>
    <property type="project" value="InterPro"/>
</dbReference>
<dbReference type="SMART" id="SM00671">
    <property type="entry name" value="SEL1"/>
    <property type="match status" value="3"/>
</dbReference>
<dbReference type="PANTHER" id="PTHR43460">
    <property type="entry name" value="METHYLTRANSFERASE"/>
    <property type="match status" value="1"/>
</dbReference>
<dbReference type="Pfam" id="PF08241">
    <property type="entry name" value="Methyltransf_11"/>
    <property type="match status" value="1"/>
</dbReference>
<dbReference type="Gene3D" id="3.40.50.150">
    <property type="entry name" value="Vaccinia Virus protein VP39"/>
    <property type="match status" value="1"/>
</dbReference>
<feature type="domain" description="Methyltransferase type 11" evidence="1">
    <location>
        <begin position="59"/>
        <end position="146"/>
    </location>
</feature>
<dbReference type="InterPro" id="IPR029063">
    <property type="entry name" value="SAM-dependent_MTases_sf"/>
</dbReference>
<evidence type="ECO:0000313" key="3">
    <source>
        <dbReference type="Proteomes" id="UP001194580"/>
    </source>
</evidence>
<dbReference type="InterPro" id="IPR006597">
    <property type="entry name" value="Sel1-like"/>
</dbReference>
<evidence type="ECO:0000259" key="1">
    <source>
        <dbReference type="Pfam" id="PF08241"/>
    </source>
</evidence>
<gene>
    <name evidence="2" type="ORF">BGZ95_009248</name>
</gene>
<dbReference type="AlphaFoldDB" id="A0AAD4DDG0"/>
<dbReference type="Gene3D" id="1.25.40.10">
    <property type="entry name" value="Tetratricopeptide repeat domain"/>
    <property type="match status" value="2"/>
</dbReference>
<proteinExistence type="predicted"/>
<dbReference type="InterPro" id="IPR052939">
    <property type="entry name" value="23S_rRNA_MeTrnsfrase_RlmA"/>
</dbReference>
<sequence>MPRSKMSLLSYEELIHDGNTSSVDGWEFSWFEGRATEERPSWGYAKAMSERMGNAAAGLDLQTGGGEVLNTVEKFPPLMAATESWPPNVVLASKRLGARGVVVIVDHDQPPLPFADEVFDLVVSRHPITVCWDQIYRVLRPGGTYFAQHVGHRSGFEVSEFFMGPQPDNMNRHPDTARAEAQAAGLEVVQLMFERTKMEFFDVGAIIHYLRKIIWLVPDFSVEKYEDKLKEMHEYIQTHGSFVDYSSRFLVVARKPSTVILDVIVAWHFLVRTEVVMQPVNEFFQEALPDEPCDTSLWNPFIDQFTPNIATYTIKNVAYKLNTIAPETYSNSSIPPTHINITNTPSVTNISQRPALQGDKYAQVTLNDTFKDGQGGIEQDYKAAMGWYLKAAEQGLPRAQFKVGGWLYMQGQGILQDYTWVLNKTAENGSAAAQGNSGYIYLLGLGVDQDNSKAAKWYLKSAKQGHGIAQYRIGYPYQKGYDVP</sequence>
<dbReference type="PANTHER" id="PTHR43460:SF1">
    <property type="entry name" value="METHYLTRANSFERASE TYPE 11 DOMAIN-CONTAINING PROTEIN"/>
    <property type="match status" value="1"/>
</dbReference>
<dbReference type="InterPro" id="IPR013216">
    <property type="entry name" value="Methyltransf_11"/>
</dbReference>
<dbReference type="CDD" id="cd02440">
    <property type="entry name" value="AdoMet_MTases"/>
    <property type="match status" value="1"/>
</dbReference>
<organism evidence="2 3">
    <name type="scientific">Linnemannia exigua</name>
    <dbReference type="NCBI Taxonomy" id="604196"/>
    <lineage>
        <taxon>Eukaryota</taxon>
        <taxon>Fungi</taxon>
        <taxon>Fungi incertae sedis</taxon>
        <taxon>Mucoromycota</taxon>
        <taxon>Mortierellomycotina</taxon>
        <taxon>Mortierellomycetes</taxon>
        <taxon>Mortierellales</taxon>
        <taxon>Mortierellaceae</taxon>
        <taxon>Linnemannia</taxon>
    </lineage>
</organism>
<dbReference type="SUPFAM" id="SSF53335">
    <property type="entry name" value="S-adenosyl-L-methionine-dependent methyltransferases"/>
    <property type="match status" value="1"/>
</dbReference>
<evidence type="ECO:0000313" key="2">
    <source>
        <dbReference type="EMBL" id="KAG0275034.1"/>
    </source>
</evidence>
<name>A0AAD4DDG0_9FUNG</name>
<dbReference type="Proteomes" id="UP001194580">
    <property type="component" value="Unassembled WGS sequence"/>
</dbReference>
<accession>A0AAD4DDG0</accession>
<dbReference type="EMBL" id="JAAAIL010000532">
    <property type="protein sequence ID" value="KAG0275034.1"/>
    <property type="molecule type" value="Genomic_DNA"/>
</dbReference>
<comment type="caution">
    <text evidence="2">The sequence shown here is derived from an EMBL/GenBank/DDBJ whole genome shotgun (WGS) entry which is preliminary data.</text>
</comment>
<protein>
    <recommendedName>
        <fullName evidence="1">Methyltransferase type 11 domain-containing protein</fullName>
    </recommendedName>
</protein>
<reference evidence="2" key="1">
    <citation type="journal article" date="2020" name="Fungal Divers.">
        <title>Resolving the Mortierellaceae phylogeny through synthesis of multi-gene phylogenetics and phylogenomics.</title>
        <authorList>
            <person name="Vandepol N."/>
            <person name="Liber J."/>
            <person name="Desiro A."/>
            <person name="Na H."/>
            <person name="Kennedy M."/>
            <person name="Barry K."/>
            <person name="Grigoriev I.V."/>
            <person name="Miller A.N."/>
            <person name="O'Donnell K."/>
            <person name="Stajich J.E."/>
            <person name="Bonito G."/>
        </authorList>
    </citation>
    <scope>NUCLEOTIDE SEQUENCE</scope>
    <source>
        <strain evidence="2">NRRL 28262</strain>
    </source>
</reference>
<dbReference type="InterPro" id="IPR011990">
    <property type="entry name" value="TPR-like_helical_dom_sf"/>
</dbReference>
<dbReference type="Pfam" id="PF08238">
    <property type="entry name" value="Sel1"/>
    <property type="match status" value="4"/>
</dbReference>